<comment type="similarity">
    <text evidence="1">Belongs to the proteasome subunit p55 family.</text>
</comment>
<dbReference type="Pfam" id="PF01399">
    <property type="entry name" value="PCI"/>
    <property type="match status" value="1"/>
</dbReference>
<keyword evidence="2" id="KW-0647">Proteasome</keyword>
<evidence type="ECO:0000313" key="5">
    <source>
        <dbReference type="Proteomes" id="UP001159042"/>
    </source>
</evidence>
<dbReference type="InterPro" id="IPR036390">
    <property type="entry name" value="WH_DNA-bd_sf"/>
</dbReference>
<protein>
    <recommendedName>
        <fullName evidence="3">PCI domain-containing protein</fullName>
    </recommendedName>
</protein>
<evidence type="ECO:0000256" key="1">
    <source>
        <dbReference type="ARBA" id="ARBA00006397"/>
    </source>
</evidence>
<dbReference type="GO" id="GO:0005737">
    <property type="term" value="C:cytoplasm"/>
    <property type="evidence" value="ECO:0007669"/>
    <property type="project" value="TreeGrafter"/>
</dbReference>
<dbReference type="InterPro" id="IPR054559">
    <property type="entry name" value="PSMD12-CSN4-like_N"/>
</dbReference>
<dbReference type="InterPro" id="IPR040896">
    <property type="entry name" value="RPN5_C"/>
</dbReference>
<feature type="non-terminal residue" evidence="4">
    <location>
        <position position="1"/>
    </location>
</feature>
<dbReference type="FunFam" id="1.10.10.10:FF:000070">
    <property type="entry name" value="26S proteasome non-ATPase regulatory subunit 12"/>
    <property type="match status" value="1"/>
</dbReference>
<evidence type="ECO:0000313" key="4">
    <source>
        <dbReference type="EMBL" id="KAJ8915020.1"/>
    </source>
</evidence>
<dbReference type="InterPro" id="IPR036388">
    <property type="entry name" value="WH-like_DNA-bd_sf"/>
</dbReference>
<evidence type="ECO:0000259" key="3">
    <source>
        <dbReference type="PROSITE" id="PS50250"/>
    </source>
</evidence>
<dbReference type="Proteomes" id="UP001159042">
    <property type="component" value="Unassembled WGS sequence"/>
</dbReference>
<proteinExistence type="inferred from homology"/>
<feature type="domain" description="PCI" evidence="3">
    <location>
        <begin position="269"/>
        <end position="443"/>
    </location>
</feature>
<sequence length="483" mass="55816">QKLKKGVDVDDWRFVFHRIFNFHYKFIKTRPKMDSIATDSGKIVKMEVDYTSTCDEKIPECHKLVKSGKLHDALDQLLALEKQTRTGADMISTGRVLVAICQICKEAKNWAALNEHITLLAKRRSQLKQAVAKMVQECCTYVDETPDKETKIKLIDTLRQVTEGKIYVEVERARLTHKLAKIREEEGNIQEAANIIQELQVETYGSMEKREKVELILEQMRLCLAKQDYIRTQIISKKINTKFFEDEGTQDLKLKYYRLMMEVDQHEGSYLATCKHYRAVLNTSSVMAVPEERQAAAQAVVLYLILAPHDNEQVDLTHRVLADKILEEIPLYKQLLKLFTTPELIKWSGLCELYEKELKNTPVFSGNDKAAKRWTDLKSRVVEHNIRVMAKYYTRIRISRIAELLDLSPSETEEFLSQMVVSKTVQAKTDRPAGVVHFQQSKDPSDVLNDWAHDLSQLMQLVNKTTHLINKEECVHKHLQATA</sequence>
<dbReference type="PANTHER" id="PTHR10855">
    <property type="entry name" value="26S PROTEASOME NON-ATPASE REGULATORY SUBUNIT 12/COP9 SIGNALOSOME COMPLEX SUBUNIT 4"/>
    <property type="match status" value="1"/>
</dbReference>
<organism evidence="4 5">
    <name type="scientific">Exocentrus adspersus</name>
    <dbReference type="NCBI Taxonomy" id="1586481"/>
    <lineage>
        <taxon>Eukaryota</taxon>
        <taxon>Metazoa</taxon>
        <taxon>Ecdysozoa</taxon>
        <taxon>Arthropoda</taxon>
        <taxon>Hexapoda</taxon>
        <taxon>Insecta</taxon>
        <taxon>Pterygota</taxon>
        <taxon>Neoptera</taxon>
        <taxon>Endopterygota</taxon>
        <taxon>Coleoptera</taxon>
        <taxon>Polyphaga</taxon>
        <taxon>Cucujiformia</taxon>
        <taxon>Chrysomeloidea</taxon>
        <taxon>Cerambycidae</taxon>
        <taxon>Lamiinae</taxon>
        <taxon>Acanthocinini</taxon>
        <taxon>Exocentrus</taxon>
    </lineage>
</organism>
<dbReference type="PANTHER" id="PTHR10855:SF1">
    <property type="entry name" value="26S PROTEASOME NON-ATPASE REGULATORY SUBUNIT 12"/>
    <property type="match status" value="1"/>
</dbReference>
<dbReference type="GO" id="GO:0005634">
    <property type="term" value="C:nucleus"/>
    <property type="evidence" value="ECO:0007669"/>
    <property type="project" value="UniProtKB-ARBA"/>
</dbReference>
<accession>A0AAV8VMF0</accession>
<dbReference type="InterPro" id="IPR040134">
    <property type="entry name" value="PSMD12/CSN4"/>
</dbReference>
<gene>
    <name evidence="4" type="ORF">NQ315_015995</name>
</gene>
<dbReference type="PROSITE" id="PS50250">
    <property type="entry name" value="PCI"/>
    <property type="match status" value="1"/>
</dbReference>
<comment type="caution">
    <text evidence="4">The sequence shown here is derived from an EMBL/GenBank/DDBJ whole genome shotgun (WGS) entry which is preliminary data.</text>
</comment>
<dbReference type="Pfam" id="PF18098">
    <property type="entry name" value="RPN5_C"/>
    <property type="match status" value="1"/>
</dbReference>
<dbReference type="InterPro" id="IPR000717">
    <property type="entry name" value="PCI_dom"/>
</dbReference>
<dbReference type="GO" id="GO:0008541">
    <property type="term" value="C:proteasome regulatory particle, lid subcomplex"/>
    <property type="evidence" value="ECO:0007669"/>
    <property type="project" value="TreeGrafter"/>
</dbReference>
<dbReference type="Pfam" id="PF22241">
    <property type="entry name" value="PSMD12-CSN4_N"/>
    <property type="match status" value="1"/>
</dbReference>
<dbReference type="EMBL" id="JANEYG010000059">
    <property type="protein sequence ID" value="KAJ8915020.1"/>
    <property type="molecule type" value="Genomic_DNA"/>
</dbReference>
<dbReference type="SUPFAM" id="SSF46785">
    <property type="entry name" value="Winged helix' DNA-binding domain"/>
    <property type="match status" value="1"/>
</dbReference>
<dbReference type="SMART" id="SM00088">
    <property type="entry name" value="PINT"/>
    <property type="match status" value="1"/>
</dbReference>
<name>A0AAV8VMF0_9CUCU</name>
<keyword evidence="5" id="KW-1185">Reference proteome</keyword>
<dbReference type="AlphaFoldDB" id="A0AAV8VMF0"/>
<reference evidence="4 5" key="1">
    <citation type="journal article" date="2023" name="Insect Mol. Biol.">
        <title>Genome sequencing provides insights into the evolution of gene families encoding plant cell wall-degrading enzymes in longhorned beetles.</title>
        <authorList>
            <person name="Shin N.R."/>
            <person name="Okamura Y."/>
            <person name="Kirsch R."/>
            <person name="Pauchet Y."/>
        </authorList>
    </citation>
    <scope>NUCLEOTIDE SEQUENCE [LARGE SCALE GENOMIC DNA]</scope>
    <source>
        <strain evidence="4">EAD_L_NR</strain>
    </source>
</reference>
<dbReference type="Gene3D" id="1.10.10.10">
    <property type="entry name" value="Winged helix-like DNA-binding domain superfamily/Winged helix DNA-binding domain"/>
    <property type="match status" value="1"/>
</dbReference>
<evidence type="ECO:0000256" key="2">
    <source>
        <dbReference type="ARBA" id="ARBA00022942"/>
    </source>
</evidence>